<name>A0A229S8N5_AMYAL</name>
<proteinExistence type="predicted"/>
<organism evidence="2 3">
    <name type="scientific">Amycolatopsis alba DSM 44262</name>
    <dbReference type="NCBI Taxonomy" id="1125972"/>
    <lineage>
        <taxon>Bacteria</taxon>
        <taxon>Bacillati</taxon>
        <taxon>Actinomycetota</taxon>
        <taxon>Actinomycetes</taxon>
        <taxon>Pseudonocardiales</taxon>
        <taxon>Pseudonocardiaceae</taxon>
        <taxon>Amycolatopsis</taxon>
    </lineage>
</organism>
<dbReference type="AlphaFoldDB" id="A0A229S8N5"/>
<accession>A0A229S8N5</accession>
<keyword evidence="3" id="KW-1185">Reference proteome</keyword>
<gene>
    <name evidence="2" type="ORF">CFP75_02050</name>
</gene>
<dbReference type="OrthoDB" id="3402212at2"/>
<evidence type="ECO:0000259" key="1">
    <source>
        <dbReference type="Pfam" id="PF00109"/>
    </source>
</evidence>
<sequence length="202" mass="20386">MNILAAATGSAATAPPVAGFIESPFNPLVHQVATTLLGRCAVDGARTGMVLASELGDSVTTDLASRQLAEGKPANTLLFMQATANAILGRIGIEHGITGPALSISPSRHAGHGPLDLAALLLEDDLDRILVLGVELTGTPRTDAAHRARGTESPPADLAAGLLVGPGSALTRPYPDDVAGLLALARSATTTAPLGRAEGEQP</sequence>
<reference evidence="2 3" key="1">
    <citation type="submission" date="2017-07" db="EMBL/GenBank/DDBJ databases">
        <title>Amycolatopsis alba DSM 44262 Genome sequencing and assembly.</title>
        <authorList>
            <person name="Kaur N."/>
            <person name="Mayilraj S."/>
        </authorList>
    </citation>
    <scope>NUCLEOTIDE SEQUENCE [LARGE SCALE GENOMIC DNA]</scope>
    <source>
        <strain evidence="2 3">DSM 44262</strain>
    </source>
</reference>
<evidence type="ECO:0000313" key="2">
    <source>
        <dbReference type="EMBL" id="OXM54944.1"/>
    </source>
</evidence>
<dbReference type="GO" id="GO:0016746">
    <property type="term" value="F:acyltransferase activity"/>
    <property type="evidence" value="ECO:0007669"/>
    <property type="project" value="InterPro"/>
</dbReference>
<dbReference type="Gene3D" id="3.40.47.10">
    <property type="match status" value="1"/>
</dbReference>
<dbReference type="InterPro" id="IPR014030">
    <property type="entry name" value="Ketoacyl_synth_N"/>
</dbReference>
<dbReference type="Pfam" id="PF00109">
    <property type="entry name" value="ketoacyl-synt"/>
    <property type="match status" value="1"/>
</dbReference>
<dbReference type="SUPFAM" id="SSF53901">
    <property type="entry name" value="Thiolase-like"/>
    <property type="match status" value="1"/>
</dbReference>
<dbReference type="InterPro" id="IPR016039">
    <property type="entry name" value="Thiolase-like"/>
</dbReference>
<feature type="domain" description="Beta-ketoacyl synthase-like N-terminal" evidence="1">
    <location>
        <begin position="42"/>
        <end position="150"/>
    </location>
</feature>
<dbReference type="RefSeq" id="WP_020630116.1">
    <property type="nucleotide sequence ID" value="NZ_KB913032.1"/>
</dbReference>
<evidence type="ECO:0000313" key="3">
    <source>
        <dbReference type="Proteomes" id="UP000215563"/>
    </source>
</evidence>
<comment type="caution">
    <text evidence="2">The sequence shown here is derived from an EMBL/GenBank/DDBJ whole genome shotgun (WGS) entry which is preliminary data.</text>
</comment>
<protein>
    <recommendedName>
        <fullName evidence="1">Beta-ketoacyl synthase-like N-terminal domain-containing protein</fullName>
    </recommendedName>
</protein>
<dbReference type="EMBL" id="NMQU01000008">
    <property type="protein sequence ID" value="OXM54944.1"/>
    <property type="molecule type" value="Genomic_DNA"/>
</dbReference>
<dbReference type="Proteomes" id="UP000215563">
    <property type="component" value="Unassembled WGS sequence"/>
</dbReference>